<proteinExistence type="predicted"/>
<reference evidence="1 2" key="1">
    <citation type="submission" date="2005-07" db="EMBL/GenBank/DDBJ databases">
        <authorList>
            <person name="Mural R.J."/>
            <person name="Li P.W."/>
            <person name="Adams M.D."/>
            <person name="Amanatides P.G."/>
            <person name="Baden-Tillson H."/>
            <person name="Barnstead M."/>
            <person name="Chin S.H."/>
            <person name="Dew I."/>
            <person name="Evans C.A."/>
            <person name="Ferriera S."/>
            <person name="Flanigan M."/>
            <person name="Fosler C."/>
            <person name="Glodek A."/>
            <person name="Gu Z."/>
            <person name="Holt R.A."/>
            <person name="Jennings D."/>
            <person name="Kraft C.L."/>
            <person name="Lu F."/>
            <person name="Nguyen T."/>
            <person name="Nusskern D.R."/>
            <person name="Pfannkoch C.M."/>
            <person name="Sitter C."/>
            <person name="Sutton G.G."/>
            <person name="Venter J.C."/>
            <person name="Wang Z."/>
            <person name="Woodage T."/>
            <person name="Zheng X.H."/>
            <person name="Zhong F."/>
        </authorList>
    </citation>
    <scope>NUCLEOTIDE SEQUENCE [LARGE SCALE GENOMIC DNA]</scope>
    <source>
        <strain>BN</strain>
        <strain evidence="2">Sprague-Dawley</strain>
    </source>
</reference>
<gene>
    <name evidence="1" type="ORF">rCG_21129</name>
</gene>
<name>A6J0A6_RAT</name>
<sequence length="91" mass="10274">MHMGYVYVCRRVLVPECVSTEVGGGQQHLPLPLRYFLESESLIEPGTELPASKPQRTSLPSTVLNSYFLPPQCWSYEHVPAHPVFIAIIYT</sequence>
<organism evidence="1 2">
    <name type="scientific">Rattus norvegicus</name>
    <name type="common">Rat</name>
    <dbReference type="NCBI Taxonomy" id="10116"/>
    <lineage>
        <taxon>Eukaryota</taxon>
        <taxon>Metazoa</taxon>
        <taxon>Chordata</taxon>
        <taxon>Craniata</taxon>
        <taxon>Vertebrata</taxon>
        <taxon>Euteleostomi</taxon>
        <taxon>Mammalia</taxon>
        <taxon>Eutheria</taxon>
        <taxon>Euarchontoglires</taxon>
        <taxon>Glires</taxon>
        <taxon>Rodentia</taxon>
        <taxon>Myomorpha</taxon>
        <taxon>Muroidea</taxon>
        <taxon>Muridae</taxon>
        <taxon>Murinae</taxon>
        <taxon>Rattus</taxon>
    </lineage>
</organism>
<accession>A6J0A6</accession>
<protein>
    <submittedName>
        <fullName evidence="1">RCG21129</fullName>
    </submittedName>
</protein>
<dbReference type="AlphaFoldDB" id="A6J0A6"/>
<dbReference type="Proteomes" id="UP000234681">
    <property type="component" value="Chromosome 12"/>
</dbReference>
<evidence type="ECO:0000313" key="2">
    <source>
        <dbReference type="Proteomes" id="UP000234681"/>
    </source>
</evidence>
<evidence type="ECO:0000313" key="1">
    <source>
        <dbReference type="EMBL" id="EDM13346.1"/>
    </source>
</evidence>
<dbReference type="EMBL" id="CH473973">
    <property type="protein sequence ID" value="EDM13346.1"/>
    <property type="molecule type" value="Genomic_DNA"/>
</dbReference>